<dbReference type="OrthoDB" id="460413at2"/>
<organism evidence="1 2">
    <name type="scientific">Moorena producens 3L</name>
    <dbReference type="NCBI Taxonomy" id="489825"/>
    <lineage>
        <taxon>Bacteria</taxon>
        <taxon>Bacillati</taxon>
        <taxon>Cyanobacteriota</taxon>
        <taxon>Cyanophyceae</taxon>
        <taxon>Coleofasciculales</taxon>
        <taxon>Coleofasciculaceae</taxon>
        <taxon>Moorena</taxon>
    </lineage>
</organism>
<accession>F4XY78</accession>
<dbReference type="AlphaFoldDB" id="F4XY78"/>
<evidence type="ECO:0008006" key="3">
    <source>
        <dbReference type="Google" id="ProtNLM"/>
    </source>
</evidence>
<dbReference type="Gene3D" id="3.40.50.150">
    <property type="entry name" value="Vaccinia Virus protein VP39"/>
    <property type="match status" value="1"/>
</dbReference>
<dbReference type="Pfam" id="PF05711">
    <property type="entry name" value="TylF"/>
    <property type="match status" value="1"/>
</dbReference>
<keyword evidence="2" id="KW-1185">Reference proteome</keyword>
<evidence type="ECO:0000313" key="2">
    <source>
        <dbReference type="Proteomes" id="UP000003959"/>
    </source>
</evidence>
<dbReference type="PANTHER" id="PTHR40036">
    <property type="entry name" value="MACROCIN O-METHYLTRANSFERASE"/>
    <property type="match status" value="1"/>
</dbReference>
<name>F4XY78_9CYAN</name>
<dbReference type="PANTHER" id="PTHR40036:SF1">
    <property type="entry name" value="MACROCIN O-METHYLTRANSFERASE"/>
    <property type="match status" value="1"/>
</dbReference>
<sequence>MIELPDLNRAFEYENNFYLSCDPTRIGKLLAHYELYKMVRDVPGAIVECGVFKGTSLVKFASFRDLFGNPYSKKIIGFDTFGKFPETQFTQDKAPRDKFINNAGEESISKEQLLSILDNKGLGKNIELIEGDILQTVPHYLEQHPELKISLLNLDTDIYEPAVVILERLFPRIVKGGVLILDDYGVFPGETKAVDEYFANQNIKIQKFPFCMTPCYVVKE</sequence>
<dbReference type="HOGENOM" id="CLU_087858_1_0_3"/>
<protein>
    <recommendedName>
        <fullName evidence="3">dTDP-6-deoxy-L-hexose 3-O-methyltransferase</fullName>
    </recommendedName>
</protein>
<dbReference type="InterPro" id="IPR029063">
    <property type="entry name" value="SAM-dependent_MTases_sf"/>
</dbReference>
<proteinExistence type="predicted"/>
<dbReference type="RefSeq" id="WP_009149830.1">
    <property type="nucleotide sequence ID" value="NZ_GL890953.1"/>
</dbReference>
<dbReference type="SUPFAM" id="SSF53335">
    <property type="entry name" value="S-adenosyl-L-methionine-dependent methyltransferases"/>
    <property type="match status" value="1"/>
</dbReference>
<dbReference type="InterPro" id="IPR008884">
    <property type="entry name" value="TylF_MeTrfase"/>
</dbReference>
<reference evidence="2" key="1">
    <citation type="journal article" date="2011" name="Proc. Natl. Acad. Sci. U.S.A.">
        <title>Genomic insights into the physiology and ecology of the marine filamentous cyanobacterium Lyngbya majuscula.</title>
        <authorList>
            <person name="Jones A.C."/>
            <person name="Monroe E.A."/>
            <person name="Podell S."/>
            <person name="Hess W.R."/>
            <person name="Klages S."/>
            <person name="Esquenazi E."/>
            <person name="Niessen S."/>
            <person name="Hoover H."/>
            <person name="Rothmann M."/>
            <person name="Lasken R.S."/>
            <person name="Yates J.R.III."/>
            <person name="Reinhardt R."/>
            <person name="Kube M."/>
            <person name="Burkart M.D."/>
            <person name="Allen E.E."/>
            <person name="Dorrestein P.C."/>
            <person name="Gerwick W.H."/>
            <person name="Gerwick L."/>
        </authorList>
    </citation>
    <scope>NUCLEOTIDE SEQUENCE [LARGE SCALE GENOMIC DNA]</scope>
    <source>
        <strain evidence="2">3L</strain>
    </source>
</reference>
<dbReference type="Proteomes" id="UP000003959">
    <property type="component" value="Unassembled WGS sequence"/>
</dbReference>
<dbReference type="EMBL" id="GL890953">
    <property type="protein sequence ID" value="EGJ30475.1"/>
    <property type="molecule type" value="Genomic_DNA"/>
</dbReference>
<gene>
    <name evidence="1" type="ORF">LYNGBM3L_50330</name>
</gene>
<dbReference type="eggNOG" id="COG4122">
    <property type="taxonomic scope" value="Bacteria"/>
</dbReference>
<evidence type="ECO:0000313" key="1">
    <source>
        <dbReference type="EMBL" id="EGJ30475.1"/>
    </source>
</evidence>